<feature type="region of interest" description="Disordered" evidence="1">
    <location>
        <begin position="131"/>
        <end position="176"/>
    </location>
</feature>
<gene>
    <name evidence="3" type="ORF">CVLEPA_LOCUS27213</name>
</gene>
<proteinExistence type="predicted"/>
<feature type="region of interest" description="Disordered" evidence="1">
    <location>
        <begin position="271"/>
        <end position="319"/>
    </location>
</feature>
<organism evidence="3 4">
    <name type="scientific">Clavelina lepadiformis</name>
    <name type="common">Light-bulb sea squirt</name>
    <name type="synonym">Ascidia lepadiformis</name>
    <dbReference type="NCBI Taxonomy" id="159417"/>
    <lineage>
        <taxon>Eukaryota</taxon>
        <taxon>Metazoa</taxon>
        <taxon>Chordata</taxon>
        <taxon>Tunicata</taxon>
        <taxon>Ascidiacea</taxon>
        <taxon>Aplousobranchia</taxon>
        <taxon>Clavelinidae</taxon>
        <taxon>Clavelina</taxon>
    </lineage>
</organism>
<keyword evidence="2" id="KW-0812">Transmembrane</keyword>
<feature type="compositionally biased region" description="Basic residues" evidence="1">
    <location>
        <begin position="148"/>
        <end position="166"/>
    </location>
</feature>
<dbReference type="EMBL" id="CAWYQH010000141">
    <property type="protein sequence ID" value="CAK8693929.1"/>
    <property type="molecule type" value="Genomic_DNA"/>
</dbReference>
<keyword evidence="2" id="KW-1133">Transmembrane helix</keyword>
<feature type="compositionally biased region" description="Polar residues" evidence="1">
    <location>
        <begin position="306"/>
        <end position="319"/>
    </location>
</feature>
<reference evidence="3 4" key="1">
    <citation type="submission" date="2024-02" db="EMBL/GenBank/DDBJ databases">
        <authorList>
            <person name="Daric V."/>
            <person name="Darras S."/>
        </authorList>
    </citation>
    <scope>NUCLEOTIDE SEQUENCE [LARGE SCALE GENOMIC DNA]</scope>
</reference>
<comment type="caution">
    <text evidence="3">The sequence shown here is derived from an EMBL/GenBank/DDBJ whole genome shotgun (WGS) entry which is preliminary data.</text>
</comment>
<protein>
    <submittedName>
        <fullName evidence="3">Uncharacterized protein</fullName>
    </submittedName>
</protein>
<sequence>MSTSKAPSDGGFLPTYHDIVVYASCIGGIAGFFVLFGFAGFVMNQLGIFDAPPHRQRRRKRPKNEENLKVEEVGDRVEDPCPTWYHKVLGLVGLTAGQKSDTERQRTANDFNSQDAIEYVNQVFAGIDDEQGNGDKTKIGYEKENKNKNKKKKPKFFISYKKKKKSNGNNDNTTSRKLCVESNGGHGFAATEEQRDLGKLVAMDTPTSAKSSENGGAGLQNRKLFLPRPTEELNDHGISSKRHQLVEYEKPKERAVIEELQRREMLEKKKIKIQMERAPSSSGAKDQVEGFPAQKMRKIPTERRNQFQQEVDNNDSFLY</sequence>
<evidence type="ECO:0000256" key="2">
    <source>
        <dbReference type="SAM" id="Phobius"/>
    </source>
</evidence>
<feature type="compositionally biased region" description="Basic and acidic residues" evidence="1">
    <location>
        <begin position="133"/>
        <end position="147"/>
    </location>
</feature>
<evidence type="ECO:0000313" key="4">
    <source>
        <dbReference type="Proteomes" id="UP001642483"/>
    </source>
</evidence>
<dbReference type="Proteomes" id="UP001642483">
    <property type="component" value="Unassembled WGS sequence"/>
</dbReference>
<accession>A0ABP0GTB6</accession>
<feature type="transmembrane region" description="Helical" evidence="2">
    <location>
        <begin position="20"/>
        <end position="49"/>
    </location>
</feature>
<evidence type="ECO:0000256" key="1">
    <source>
        <dbReference type="SAM" id="MobiDB-lite"/>
    </source>
</evidence>
<name>A0ABP0GTB6_CLALP</name>
<evidence type="ECO:0000313" key="3">
    <source>
        <dbReference type="EMBL" id="CAK8693929.1"/>
    </source>
</evidence>
<keyword evidence="4" id="KW-1185">Reference proteome</keyword>
<keyword evidence="2" id="KW-0472">Membrane</keyword>